<dbReference type="GO" id="GO:0003676">
    <property type="term" value="F:nucleic acid binding"/>
    <property type="evidence" value="ECO:0007669"/>
    <property type="project" value="InterPro"/>
</dbReference>
<dbReference type="AlphaFoldDB" id="A0AAU9V9I6"/>
<evidence type="ECO:0000313" key="3">
    <source>
        <dbReference type="EMBL" id="CAH2106908.1"/>
    </source>
</evidence>
<comment type="caution">
    <text evidence="3">The sequence shown here is derived from an EMBL/GenBank/DDBJ whole genome shotgun (WGS) entry which is preliminary data.</text>
</comment>
<dbReference type="GO" id="GO:0008270">
    <property type="term" value="F:zinc ion binding"/>
    <property type="evidence" value="ECO:0007669"/>
    <property type="project" value="InterPro"/>
</dbReference>
<proteinExistence type="predicted"/>
<dbReference type="SMART" id="SM00596">
    <property type="entry name" value="PRE_C2HC"/>
    <property type="match status" value="1"/>
</dbReference>
<evidence type="ECO:0000313" key="4">
    <source>
        <dbReference type="Proteomes" id="UP001153954"/>
    </source>
</evidence>
<feature type="compositionally biased region" description="Polar residues" evidence="1">
    <location>
        <begin position="1"/>
        <end position="16"/>
    </location>
</feature>
<dbReference type="InterPro" id="IPR006579">
    <property type="entry name" value="Pre_C2HC_dom"/>
</dbReference>
<dbReference type="EMBL" id="CAKOGL010000030">
    <property type="protein sequence ID" value="CAH2106908.1"/>
    <property type="molecule type" value="Genomic_DNA"/>
</dbReference>
<evidence type="ECO:0000259" key="2">
    <source>
        <dbReference type="SMART" id="SM00596"/>
    </source>
</evidence>
<accession>A0AAU9V9I6</accession>
<dbReference type="InterPro" id="IPR036875">
    <property type="entry name" value="Znf_CCHC_sf"/>
</dbReference>
<feature type="domain" description="Pre-C2HC" evidence="2">
    <location>
        <begin position="206"/>
        <end position="275"/>
    </location>
</feature>
<name>A0AAU9V9I6_EUPED</name>
<organism evidence="3 4">
    <name type="scientific">Euphydryas editha</name>
    <name type="common">Edith's checkerspot</name>
    <dbReference type="NCBI Taxonomy" id="104508"/>
    <lineage>
        <taxon>Eukaryota</taxon>
        <taxon>Metazoa</taxon>
        <taxon>Ecdysozoa</taxon>
        <taxon>Arthropoda</taxon>
        <taxon>Hexapoda</taxon>
        <taxon>Insecta</taxon>
        <taxon>Pterygota</taxon>
        <taxon>Neoptera</taxon>
        <taxon>Endopterygota</taxon>
        <taxon>Lepidoptera</taxon>
        <taxon>Glossata</taxon>
        <taxon>Ditrysia</taxon>
        <taxon>Papilionoidea</taxon>
        <taxon>Nymphalidae</taxon>
        <taxon>Nymphalinae</taxon>
        <taxon>Euphydryas</taxon>
    </lineage>
</organism>
<sequence length="443" mass="51121">MNMNNNLQTKPQNETPAIQAKKLVQQAFHPGLFEVRRRSASVGSISRTDKENYTQNPQDEDKTDPELPNWQKVPINRNKKRKMSNPPSPDGVPISNSFSELPIIDNAQGNYQPKEKKPSKPPPIILYGVEDVNKLTEFLETTVERSTFNYKIININQIRIITKDVNIYKNLISRIREKGLIGHTFNIKEERSHRLVIKNLHHTTPHNDIIDAFRETGNTAIGEIINARFGPEKKPTSTFFVNFQPGPNNKIAKKIRNIFHQFVTIEDPRKRTSIVQCQRCQQYGHTKNYCMRPYRCLKCAESHPTKNCPKVGRTTPATYALCLGPHPSNYKGCEVYKEILARKIQKRTTLRPQTNLNAITQLQDQTKNTTKTDTEKPKYYSDVVKDTPDKSFNLPSQQEKYQQITYNRIEEILIKQSEKIDMILQQMSNMMGLLTTLVNKLTK</sequence>
<dbReference type="Pfam" id="PF07530">
    <property type="entry name" value="PRE_C2HC"/>
    <property type="match status" value="1"/>
</dbReference>
<evidence type="ECO:0000256" key="1">
    <source>
        <dbReference type="SAM" id="MobiDB-lite"/>
    </source>
</evidence>
<keyword evidence="4" id="KW-1185">Reference proteome</keyword>
<gene>
    <name evidence="3" type="ORF">EEDITHA_LOCUS20987</name>
</gene>
<reference evidence="3" key="1">
    <citation type="submission" date="2022-03" db="EMBL/GenBank/DDBJ databases">
        <authorList>
            <person name="Tunstrom K."/>
        </authorList>
    </citation>
    <scope>NUCLEOTIDE SEQUENCE</scope>
</reference>
<feature type="region of interest" description="Disordered" evidence="1">
    <location>
        <begin position="1"/>
        <end position="98"/>
    </location>
</feature>
<protein>
    <recommendedName>
        <fullName evidence="2">Pre-C2HC domain-containing protein</fullName>
    </recommendedName>
</protein>
<dbReference type="Proteomes" id="UP001153954">
    <property type="component" value="Unassembled WGS sequence"/>
</dbReference>
<dbReference type="SUPFAM" id="SSF57756">
    <property type="entry name" value="Retrovirus zinc finger-like domains"/>
    <property type="match status" value="1"/>
</dbReference>